<feature type="region of interest" description="Disordered" evidence="1">
    <location>
        <begin position="1"/>
        <end position="28"/>
    </location>
</feature>
<dbReference type="AlphaFoldDB" id="A0A177CHU4"/>
<reference evidence="2 3" key="1">
    <citation type="submission" date="2016-05" db="EMBL/GenBank/DDBJ databases">
        <title>Comparative analysis of secretome profiles of manganese(II)-oxidizing ascomycete fungi.</title>
        <authorList>
            <consortium name="DOE Joint Genome Institute"/>
            <person name="Zeiner C.A."/>
            <person name="Purvine S.O."/>
            <person name="Zink E.M."/>
            <person name="Wu S."/>
            <person name="Pasa-Tolic L."/>
            <person name="Chaput D.L."/>
            <person name="Haridas S."/>
            <person name="Grigoriev I.V."/>
            <person name="Santelli C.M."/>
            <person name="Hansel C.M."/>
        </authorList>
    </citation>
    <scope>NUCLEOTIDE SEQUENCE [LARGE SCALE GENOMIC DNA]</scope>
    <source>
        <strain evidence="2 3">AP3s5-JAC2a</strain>
    </source>
</reference>
<accession>A0A177CHU4</accession>
<protein>
    <submittedName>
        <fullName evidence="2">Uncharacterized protein</fullName>
    </submittedName>
</protein>
<evidence type="ECO:0000256" key="1">
    <source>
        <dbReference type="SAM" id="MobiDB-lite"/>
    </source>
</evidence>
<organism evidence="2 3">
    <name type="scientific">Paraphaeosphaeria sporulosa</name>
    <dbReference type="NCBI Taxonomy" id="1460663"/>
    <lineage>
        <taxon>Eukaryota</taxon>
        <taxon>Fungi</taxon>
        <taxon>Dikarya</taxon>
        <taxon>Ascomycota</taxon>
        <taxon>Pezizomycotina</taxon>
        <taxon>Dothideomycetes</taxon>
        <taxon>Pleosporomycetidae</taxon>
        <taxon>Pleosporales</taxon>
        <taxon>Massarineae</taxon>
        <taxon>Didymosphaeriaceae</taxon>
        <taxon>Paraphaeosphaeria</taxon>
    </lineage>
</organism>
<dbReference type="RefSeq" id="XP_018037176.1">
    <property type="nucleotide sequence ID" value="XM_018186917.1"/>
</dbReference>
<dbReference type="GeneID" id="28770403"/>
<evidence type="ECO:0000313" key="2">
    <source>
        <dbReference type="EMBL" id="OAG06811.1"/>
    </source>
</evidence>
<gene>
    <name evidence="2" type="ORF">CC84DRAFT_622190</name>
</gene>
<dbReference type="Proteomes" id="UP000077069">
    <property type="component" value="Unassembled WGS sequence"/>
</dbReference>
<dbReference type="InParanoid" id="A0A177CHU4"/>
<evidence type="ECO:0000313" key="3">
    <source>
        <dbReference type="Proteomes" id="UP000077069"/>
    </source>
</evidence>
<dbReference type="EMBL" id="KV441551">
    <property type="protein sequence ID" value="OAG06811.1"/>
    <property type="molecule type" value="Genomic_DNA"/>
</dbReference>
<keyword evidence="3" id="KW-1185">Reference proteome</keyword>
<sequence>MHCSGAPVAGTTHSIAPVHADPAAPARLPRRVATSRRLLEDFPPGVATGARCCRRSTAQIEWPATRPWQLFSRCTHDTPRLTWRGVLHLHMAHVLKTPTYLKPETTHRTGRCEPVLHRAPRAAEG</sequence>
<name>A0A177CHU4_9PLEO</name>
<proteinExistence type="predicted"/>